<gene>
    <name evidence="1" type="ORF">RHODO2019_18985</name>
</gene>
<evidence type="ECO:0000313" key="2">
    <source>
        <dbReference type="Proteomes" id="UP001164965"/>
    </source>
</evidence>
<keyword evidence="1" id="KW-0614">Plasmid</keyword>
<name>A0ABY6P5M2_9NOCA</name>
<dbReference type="RefSeq" id="WP_265385074.1">
    <property type="nucleotide sequence ID" value="NZ_CP110617.1"/>
</dbReference>
<accession>A0ABY6P5M2</accession>
<proteinExistence type="predicted"/>
<geneLocation type="plasmid" evidence="1 2">
    <name>unnamed2</name>
</geneLocation>
<dbReference type="EMBL" id="CP110617">
    <property type="protein sequence ID" value="UZJ26970.1"/>
    <property type="molecule type" value="Genomic_DNA"/>
</dbReference>
<reference evidence="1" key="1">
    <citation type="submission" date="2022-10" db="EMBL/GenBank/DDBJ databases">
        <title>Rhodococcus sp.75.</title>
        <authorList>
            <person name="Sun M."/>
        </authorList>
    </citation>
    <scope>NUCLEOTIDE SEQUENCE</scope>
    <source>
        <strain evidence="1">75</strain>
        <plasmid evidence="1">unnamed2</plasmid>
    </source>
</reference>
<organism evidence="1 2">
    <name type="scientific">Rhodococcus antarcticus</name>
    <dbReference type="NCBI Taxonomy" id="2987751"/>
    <lineage>
        <taxon>Bacteria</taxon>
        <taxon>Bacillati</taxon>
        <taxon>Actinomycetota</taxon>
        <taxon>Actinomycetes</taxon>
        <taxon>Mycobacteriales</taxon>
        <taxon>Nocardiaceae</taxon>
        <taxon>Rhodococcus</taxon>
    </lineage>
</organism>
<dbReference type="Proteomes" id="UP001164965">
    <property type="component" value="Plasmid unnamed2"/>
</dbReference>
<keyword evidence="2" id="KW-1185">Reference proteome</keyword>
<evidence type="ECO:0000313" key="1">
    <source>
        <dbReference type="EMBL" id="UZJ26970.1"/>
    </source>
</evidence>
<protein>
    <submittedName>
        <fullName evidence="1">Uncharacterized protein</fullName>
    </submittedName>
</protein>
<sequence>MAELLIRVGSQDVALMNRVFGLDGARAAAWRPDRLVVDAHVPAKTSELAAIARRAGVPFLVDPQTYFLQGAQHSGDPWAQLPFGDPRPLTAADLASTATQDALIATCIDYQIAAGATAIIAPYLHLERLGDGLVFVQAALWKRTAALLAARGNQLPVIAVVALGWRLLDPSTDKDLIPVWEALDALHPTEVAIAATKAHMGSTAVDRLHHLVMLINKLTPAYPVLAWQQGLLGEACVAAGARGYETGMAMREHCDLQTAQNSRRTAPTGGRGAPPVYIPALGRGIPKKTVRELHTDRTVWSSVLCADPRCCPSGDHVLNDARQHAIVSRARSLAELTQIDRATWRWAEVSRRSAHGIRLSQRINKIADRTPGMARVDTRALEAIHTVSDQRRHLRRRRKAA</sequence>